<gene>
    <name evidence="2" type="ORF">SH580_13415</name>
</gene>
<sequence length="171" mass="19697">MKKCILICILFPVLALTLMAKSLKIADTILFKVPEDWSYLRAEKQVVPHLGVLTRAMLENPEQGQKLTVSVLLVEELDPSVQYSTELIEATLSPLVEAYRKQGSHYYPRKILGRGNFVFYSQEVGRLDARKVELRGVLMKRGDHWVNFFCQGPKEIMWTQYEQLILGTRLL</sequence>
<keyword evidence="1" id="KW-0732">Signal</keyword>
<dbReference type="Proteomes" id="UP001324993">
    <property type="component" value="Chromosome"/>
</dbReference>
<accession>A0ABZ0RHK4</accession>
<dbReference type="RefSeq" id="WP_319831362.1">
    <property type="nucleotide sequence ID" value="NZ_CP138858.1"/>
</dbReference>
<name>A0ABZ0RHK4_9BACT</name>
<feature type="signal peptide" evidence="1">
    <location>
        <begin position="1"/>
        <end position="20"/>
    </location>
</feature>
<feature type="chain" id="PRO_5047274559" evidence="1">
    <location>
        <begin position="21"/>
        <end position="171"/>
    </location>
</feature>
<evidence type="ECO:0000313" key="3">
    <source>
        <dbReference type="Proteomes" id="UP001324993"/>
    </source>
</evidence>
<evidence type="ECO:0000313" key="2">
    <source>
        <dbReference type="EMBL" id="WPJ94432.1"/>
    </source>
</evidence>
<evidence type="ECO:0000256" key="1">
    <source>
        <dbReference type="SAM" id="SignalP"/>
    </source>
</evidence>
<reference evidence="2 3" key="1">
    <citation type="submission" date="2023-11" db="EMBL/GenBank/DDBJ databases">
        <title>Coraliomargarita sp. nov., isolated from marine algae.</title>
        <authorList>
            <person name="Lee J.K."/>
            <person name="Baek J.H."/>
            <person name="Kim J.M."/>
            <person name="Choi D.G."/>
            <person name="Jeon C.O."/>
        </authorList>
    </citation>
    <scope>NUCLEOTIDE SEQUENCE [LARGE SCALE GENOMIC DNA]</scope>
    <source>
        <strain evidence="2 3">J2-16</strain>
    </source>
</reference>
<keyword evidence="3" id="KW-1185">Reference proteome</keyword>
<proteinExistence type="predicted"/>
<protein>
    <submittedName>
        <fullName evidence="2">Uncharacterized protein</fullName>
    </submittedName>
</protein>
<dbReference type="EMBL" id="CP138858">
    <property type="protein sequence ID" value="WPJ94432.1"/>
    <property type="molecule type" value="Genomic_DNA"/>
</dbReference>
<organism evidence="2 3">
    <name type="scientific">Coraliomargarita algicola</name>
    <dbReference type="NCBI Taxonomy" id="3092156"/>
    <lineage>
        <taxon>Bacteria</taxon>
        <taxon>Pseudomonadati</taxon>
        <taxon>Verrucomicrobiota</taxon>
        <taxon>Opitutia</taxon>
        <taxon>Puniceicoccales</taxon>
        <taxon>Coraliomargaritaceae</taxon>
        <taxon>Coraliomargarita</taxon>
    </lineage>
</organism>